<accession>A0A450SMM6</accession>
<organism evidence="1">
    <name type="scientific">Candidatus Kentrum sp. DK</name>
    <dbReference type="NCBI Taxonomy" id="2126562"/>
    <lineage>
        <taxon>Bacteria</taxon>
        <taxon>Pseudomonadati</taxon>
        <taxon>Pseudomonadota</taxon>
        <taxon>Gammaproteobacteria</taxon>
        <taxon>Candidatus Kentrum</taxon>
    </lineage>
</organism>
<evidence type="ECO:0008006" key="2">
    <source>
        <dbReference type="Google" id="ProtNLM"/>
    </source>
</evidence>
<sequence>MIHERIKKRLVKDRAMAPVTFNLPEDVLDDLDGIASRLGLSGHRALIRSYISAGMRRDEERLFFTPDGEDAGSPETKATEPGIIKIVSAGAARSVRAVG</sequence>
<protein>
    <recommendedName>
        <fullName evidence="2">Ribbon-helix-helix protein, copG family</fullName>
    </recommendedName>
</protein>
<reference evidence="1" key="1">
    <citation type="submission" date="2019-02" db="EMBL/GenBank/DDBJ databases">
        <authorList>
            <person name="Gruber-Vodicka R. H."/>
            <person name="Seah K. B. B."/>
        </authorList>
    </citation>
    <scope>NUCLEOTIDE SEQUENCE</scope>
    <source>
        <strain evidence="1">BECK_DK161</strain>
    </source>
</reference>
<gene>
    <name evidence="1" type="ORF">BECKDK2373C_GA0170839_104616</name>
</gene>
<dbReference type="EMBL" id="CAADEY010000046">
    <property type="protein sequence ID" value="VFJ54983.1"/>
    <property type="molecule type" value="Genomic_DNA"/>
</dbReference>
<proteinExistence type="predicted"/>
<evidence type="ECO:0000313" key="1">
    <source>
        <dbReference type="EMBL" id="VFJ54983.1"/>
    </source>
</evidence>
<name>A0A450SMM6_9GAMM</name>
<dbReference type="AlphaFoldDB" id="A0A450SMM6"/>